<organism evidence="3 4">
    <name type="scientific">Roseomonas nitratireducens</name>
    <dbReference type="NCBI Taxonomy" id="2820810"/>
    <lineage>
        <taxon>Bacteria</taxon>
        <taxon>Pseudomonadati</taxon>
        <taxon>Pseudomonadota</taxon>
        <taxon>Alphaproteobacteria</taxon>
        <taxon>Acetobacterales</taxon>
        <taxon>Roseomonadaceae</taxon>
        <taxon>Roseomonas</taxon>
    </lineage>
</organism>
<reference evidence="3 4" key="1">
    <citation type="submission" date="2021-03" db="EMBL/GenBank/DDBJ databases">
        <authorList>
            <person name="So Y."/>
        </authorList>
    </citation>
    <scope>NUCLEOTIDE SEQUENCE [LARGE SCALE GENOMIC DNA]</scope>
    <source>
        <strain evidence="3 4">PWR1</strain>
    </source>
</reference>
<sequence>MRRRSLLAATLAIPAIPAHAQPRPIRLVVPFPPGGTVDLLGRLVAPELESRLGQTVVVENRPGAGGMIGSDAVAKSAPDGTALVISNIASHGVGAAVNRAMPYDPLRDFTHIGLIAAVPSALGVSAAGRFATLAQFLDAARASPGSVRVGSSGNGTTGHAKTEMLARAAHVELTHVPYRGAAPAVTDVIGGQTEGVIAAVADIGRNERLRLLAITSAARATRWPDVPTFKELGFPTLEANNWFGLSGPAGMDAAVAQRINAALVAALATPAMEQRLVDLGTAPNRMTPQDYTALVATELPRWAAIVREANIRAD</sequence>
<dbReference type="Proteomes" id="UP000680815">
    <property type="component" value="Unassembled WGS sequence"/>
</dbReference>
<dbReference type="Gene3D" id="3.40.190.150">
    <property type="entry name" value="Bordetella uptake gene, domain 1"/>
    <property type="match status" value="1"/>
</dbReference>
<dbReference type="RefSeq" id="WP_209354232.1">
    <property type="nucleotide sequence ID" value="NZ_JAGIYZ010000039.1"/>
</dbReference>
<dbReference type="Pfam" id="PF03401">
    <property type="entry name" value="TctC"/>
    <property type="match status" value="1"/>
</dbReference>
<comment type="caution">
    <text evidence="3">The sequence shown here is derived from an EMBL/GenBank/DDBJ whole genome shotgun (WGS) entry which is preliminary data.</text>
</comment>
<proteinExistence type="inferred from homology"/>
<dbReference type="InterPro" id="IPR005064">
    <property type="entry name" value="BUG"/>
</dbReference>
<evidence type="ECO:0000313" key="3">
    <source>
        <dbReference type="EMBL" id="MBP0466849.1"/>
    </source>
</evidence>
<feature type="chain" id="PRO_5046778141" evidence="2">
    <location>
        <begin position="21"/>
        <end position="314"/>
    </location>
</feature>
<dbReference type="Gene3D" id="3.40.190.10">
    <property type="entry name" value="Periplasmic binding protein-like II"/>
    <property type="match status" value="1"/>
</dbReference>
<dbReference type="PIRSF" id="PIRSF017082">
    <property type="entry name" value="YflP"/>
    <property type="match status" value="1"/>
</dbReference>
<accession>A0ABS4AZS2</accession>
<evidence type="ECO:0000256" key="2">
    <source>
        <dbReference type="SAM" id="SignalP"/>
    </source>
</evidence>
<name>A0ABS4AZS2_9PROT</name>
<protein>
    <submittedName>
        <fullName evidence="3">Tripartite tricarboxylate transporter substrate binding protein</fullName>
    </submittedName>
</protein>
<gene>
    <name evidence="3" type="ORF">J5Y09_23170</name>
</gene>
<dbReference type="EMBL" id="JAGIYZ010000039">
    <property type="protein sequence ID" value="MBP0466849.1"/>
    <property type="molecule type" value="Genomic_DNA"/>
</dbReference>
<dbReference type="PANTHER" id="PTHR42928">
    <property type="entry name" value="TRICARBOXYLATE-BINDING PROTEIN"/>
    <property type="match status" value="1"/>
</dbReference>
<dbReference type="PANTHER" id="PTHR42928:SF5">
    <property type="entry name" value="BLR1237 PROTEIN"/>
    <property type="match status" value="1"/>
</dbReference>
<keyword evidence="2" id="KW-0732">Signal</keyword>
<dbReference type="InterPro" id="IPR042100">
    <property type="entry name" value="Bug_dom1"/>
</dbReference>
<keyword evidence="4" id="KW-1185">Reference proteome</keyword>
<evidence type="ECO:0000313" key="4">
    <source>
        <dbReference type="Proteomes" id="UP000680815"/>
    </source>
</evidence>
<comment type="similarity">
    <text evidence="1">Belongs to the UPF0065 (bug) family.</text>
</comment>
<evidence type="ECO:0000256" key="1">
    <source>
        <dbReference type="ARBA" id="ARBA00006987"/>
    </source>
</evidence>
<feature type="signal peptide" evidence="2">
    <location>
        <begin position="1"/>
        <end position="20"/>
    </location>
</feature>